<reference evidence="3" key="1">
    <citation type="submission" date="2022-12" db="EMBL/GenBank/DDBJ databases">
        <authorList>
            <person name="Wang J."/>
        </authorList>
    </citation>
    <scope>NUCLEOTIDE SEQUENCE</scope>
    <source>
        <strain evidence="3">HY-42-06</strain>
    </source>
</reference>
<proteinExistence type="predicted"/>
<dbReference type="Pfam" id="PF02517">
    <property type="entry name" value="Rce1-like"/>
    <property type="match status" value="1"/>
</dbReference>
<feature type="transmembrane region" description="Helical" evidence="1">
    <location>
        <begin position="189"/>
        <end position="205"/>
    </location>
</feature>
<sequence>MSELTEKDKSGIGIGDIIYIFILYMTIIAGVIESIFLLITKVPYFNTNPTIVPYINLIGEIITKVIVLSLILKKVYDKNLKTLNYKGNFTLTLFICTIGLIGGYFIFAQNSIHLLLRNVKVNEVVEEAFRKLAQNEFVFFTSIVIVAPIYEELLFRKIFLGGMSKRYKKVTALVLSSLIFGAMHLNIPQFVNAFFLGLILGVIYLKTESLTLCMIAHGFNNLIALFISTPEKFNGVGLTIGIIIIIIFAVFFHKETKKNKFGTQSSYSYMVRENHYMDK</sequence>
<feature type="transmembrane region" description="Helical" evidence="1">
    <location>
        <begin position="88"/>
        <end position="107"/>
    </location>
</feature>
<feature type="transmembrane region" description="Helical" evidence="1">
    <location>
        <begin position="51"/>
        <end position="76"/>
    </location>
</feature>
<keyword evidence="1" id="KW-1133">Transmembrane helix</keyword>
<dbReference type="Proteomes" id="UP001079657">
    <property type="component" value="Unassembled WGS sequence"/>
</dbReference>
<dbReference type="PANTHER" id="PTHR36435">
    <property type="entry name" value="SLR1288 PROTEIN"/>
    <property type="match status" value="1"/>
</dbReference>
<evidence type="ECO:0000313" key="4">
    <source>
        <dbReference type="Proteomes" id="UP001079657"/>
    </source>
</evidence>
<accession>A0ABT4CRZ9</accession>
<name>A0ABT4CRZ9_9CLOT</name>
<evidence type="ECO:0000259" key="2">
    <source>
        <dbReference type="Pfam" id="PF02517"/>
    </source>
</evidence>
<evidence type="ECO:0000256" key="1">
    <source>
        <dbReference type="SAM" id="Phobius"/>
    </source>
</evidence>
<evidence type="ECO:0000313" key="3">
    <source>
        <dbReference type="EMBL" id="MCY6371841.1"/>
    </source>
</evidence>
<gene>
    <name evidence="3" type="ORF">OXH55_14440</name>
</gene>
<feature type="transmembrane region" description="Helical" evidence="1">
    <location>
        <begin position="17"/>
        <end position="39"/>
    </location>
</feature>
<feature type="transmembrane region" description="Helical" evidence="1">
    <location>
        <begin position="233"/>
        <end position="252"/>
    </location>
</feature>
<dbReference type="RefSeq" id="WP_268050741.1">
    <property type="nucleotide sequence ID" value="NZ_JAPQES010000005.1"/>
</dbReference>
<dbReference type="EMBL" id="JAPQES010000005">
    <property type="protein sequence ID" value="MCY6371841.1"/>
    <property type="molecule type" value="Genomic_DNA"/>
</dbReference>
<feature type="domain" description="CAAX prenyl protease 2/Lysostaphin resistance protein A-like" evidence="2">
    <location>
        <begin position="135"/>
        <end position="223"/>
    </location>
</feature>
<dbReference type="InterPro" id="IPR003675">
    <property type="entry name" value="Rce1/LyrA-like_dom"/>
</dbReference>
<dbReference type="InterPro" id="IPR052710">
    <property type="entry name" value="CAAX_protease"/>
</dbReference>
<protein>
    <submittedName>
        <fullName evidence="3">Type II CAAX endopeptidase family protein</fullName>
    </submittedName>
</protein>
<organism evidence="3 4">
    <name type="scientific">Clostridium ganghwense</name>
    <dbReference type="NCBI Taxonomy" id="312089"/>
    <lineage>
        <taxon>Bacteria</taxon>
        <taxon>Bacillati</taxon>
        <taxon>Bacillota</taxon>
        <taxon>Clostridia</taxon>
        <taxon>Eubacteriales</taxon>
        <taxon>Clostridiaceae</taxon>
        <taxon>Clostridium</taxon>
    </lineage>
</organism>
<keyword evidence="1" id="KW-0472">Membrane</keyword>
<keyword evidence="1" id="KW-0812">Transmembrane</keyword>
<comment type="caution">
    <text evidence="3">The sequence shown here is derived from an EMBL/GenBank/DDBJ whole genome shotgun (WGS) entry which is preliminary data.</text>
</comment>
<dbReference type="PANTHER" id="PTHR36435:SF1">
    <property type="entry name" value="CAAX AMINO TERMINAL PROTEASE FAMILY PROTEIN"/>
    <property type="match status" value="1"/>
</dbReference>
<keyword evidence="4" id="KW-1185">Reference proteome</keyword>
<feature type="transmembrane region" description="Helical" evidence="1">
    <location>
        <begin position="137"/>
        <end position="155"/>
    </location>
</feature>